<dbReference type="CDD" id="cd06261">
    <property type="entry name" value="TM_PBP2"/>
    <property type="match status" value="1"/>
</dbReference>
<name>A0A9X4LIL9_9BURK</name>
<dbReference type="PROSITE" id="PS51257">
    <property type="entry name" value="PROKAR_LIPOPROTEIN"/>
    <property type="match status" value="1"/>
</dbReference>
<feature type="transmembrane region" description="Helical" evidence="9">
    <location>
        <begin position="90"/>
        <end position="107"/>
    </location>
</feature>
<dbReference type="EMBL" id="SGUG01000028">
    <property type="protein sequence ID" value="MDG0864202.1"/>
    <property type="molecule type" value="Genomic_DNA"/>
</dbReference>
<evidence type="ECO:0000256" key="8">
    <source>
        <dbReference type="ARBA" id="ARBA00023136"/>
    </source>
</evidence>
<dbReference type="Gene3D" id="1.10.3720.10">
    <property type="entry name" value="MetI-like"/>
    <property type="match status" value="1"/>
</dbReference>
<dbReference type="GO" id="GO:0043190">
    <property type="term" value="C:ATP-binding cassette (ABC) transporter complex"/>
    <property type="evidence" value="ECO:0007669"/>
    <property type="project" value="InterPro"/>
</dbReference>
<comment type="similarity">
    <text evidence="2">Belongs to the binding-protein-dependent transport system permease family. HisMQ subfamily.</text>
</comment>
<dbReference type="InterPro" id="IPR035906">
    <property type="entry name" value="MetI-like_sf"/>
</dbReference>
<evidence type="ECO:0000259" key="11">
    <source>
        <dbReference type="PROSITE" id="PS50928"/>
    </source>
</evidence>
<evidence type="ECO:0000256" key="6">
    <source>
        <dbReference type="ARBA" id="ARBA00022970"/>
    </source>
</evidence>
<proteinExistence type="inferred from homology"/>
<keyword evidence="5 9" id="KW-0812">Transmembrane</keyword>
<dbReference type="PANTHER" id="PTHR30614">
    <property type="entry name" value="MEMBRANE COMPONENT OF AMINO ACID ABC TRANSPORTER"/>
    <property type="match status" value="1"/>
</dbReference>
<accession>A0A9X4LIL9</accession>
<feature type="region of interest" description="Disordered" evidence="10">
    <location>
        <begin position="223"/>
        <end position="248"/>
    </location>
</feature>
<comment type="subcellular location">
    <subcellularLocation>
        <location evidence="1">Cell inner membrane</location>
        <topology evidence="1">Multi-pass membrane protein</topology>
    </subcellularLocation>
    <subcellularLocation>
        <location evidence="9">Cell membrane</location>
        <topology evidence="9">Multi-pass membrane protein</topology>
    </subcellularLocation>
</comment>
<evidence type="ECO:0000256" key="9">
    <source>
        <dbReference type="RuleBase" id="RU363032"/>
    </source>
</evidence>
<keyword evidence="6" id="KW-0029">Amino-acid transport</keyword>
<feature type="domain" description="ABC transmembrane type-1" evidence="11">
    <location>
        <begin position="21"/>
        <end position="211"/>
    </location>
</feature>
<organism evidence="12 13">
    <name type="scientific">Pelomonas aquatica</name>
    <dbReference type="NCBI Taxonomy" id="431058"/>
    <lineage>
        <taxon>Bacteria</taxon>
        <taxon>Pseudomonadati</taxon>
        <taxon>Pseudomonadota</taxon>
        <taxon>Betaproteobacteria</taxon>
        <taxon>Burkholderiales</taxon>
        <taxon>Sphaerotilaceae</taxon>
        <taxon>Roseateles</taxon>
    </lineage>
</organism>
<dbReference type="SUPFAM" id="SSF161098">
    <property type="entry name" value="MetI-like"/>
    <property type="match status" value="1"/>
</dbReference>
<evidence type="ECO:0000313" key="13">
    <source>
        <dbReference type="Proteomes" id="UP001152766"/>
    </source>
</evidence>
<protein>
    <submittedName>
        <fullName evidence="12">Amino acid ABC transporter permease</fullName>
    </submittedName>
</protein>
<sequence>MTMDLRLFLIGTFPEGVIGGLGLNLMIACSAFITSFLLGHMLAVGRLSRLAPLRWACTGYIELVRSVPLLIVLFWFFFAVPILLKTPASPIWTALIALTAYGAAYQAEYIRSGIRSVAAGEIEAARSLGLSAANVWLQVILPQAHRRMLPTYASYFTSMFKDSSALYLVGLVDLMQTGLIAAERNPDRMLQSYLTVGGLFFIVCWLGTRAGKFLEWKFALRDPGSAGSSAHPPSPSPNPIKENKHAHA</sequence>
<feature type="transmembrane region" description="Helical" evidence="9">
    <location>
        <begin position="20"/>
        <end position="42"/>
    </location>
</feature>
<dbReference type="AlphaFoldDB" id="A0A9X4LIL9"/>
<feature type="transmembrane region" description="Helical" evidence="9">
    <location>
        <begin position="63"/>
        <end position="84"/>
    </location>
</feature>
<keyword evidence="4" id="KW-1003">Cell membrane</keyword>
<feature type="transmembrane region" description="Helical" evidence="9">
    <location>
        <begin position="188"/>
        <end position="208"/>
    </location>
</feature>
<dbReference type="Pfam" id="PF00528">
    <property type="entry name" value="BPD_transp_1"/>
    <property type="match status" value="1"/>
</dbReference>
<reference evidence="12" key="1">
    <citation type="submission" date="2019-02" db="EMBL/GenBank/DDBJ databases">
        <title>Draft genome of the type strain Pelomonas aquatica CCUG 52575T.</title>
        <authorList>
            <person name="Gomila M."/>
            <person name="Lalucat J."/>
        </authorList>
    </citation>
    <scope>NUCLEOTIDE SEQUENCE</scope>
    <source>
        <strain evidence="12">CCUG 52575</strain>
    </source>
</reference>
<keyword evidence="3 9" id="KW-0813">Transport</keyword>
<evidence type="ECO:0000256" key="1">
    <source>
        <dbReference type="ARBA" id="ARBA00004429"/>
    </source>
</evidence>
<dbReference type="PROSITE" id="PS50928">
    <property type="entry name" value="ABC_TM1"/>
    <property type="match status" value="1"/>
</dbReference>
<dbReference type="InterPro" id="IPR010065">
    <property type="entry name" value="AA_ABC_transptr_permease_3TM"/>
</dbReference>
<evidence type="ECO:0000256" key="5">
    <source>
        <dbReference type="ARBA" id="ARBA00022692"/>
    </source>
</evidence>
<dbReference type="GO" id="GO:0006865">
    <property type="term" value="P:amino acid transport"/>
    <property type="evidence" value="ECO:0007669"/>
    <property type="project" value="UniProtKB-KW"/>
</dbReference>
<keyword evidence="8 9" id="KW-0472">Membrane</keyword>
<evidence type="ECO:0000256" key="4">
    <source>
        <dbReference type="ARBA" id="ARBA00022475"/>
    </source>
</evidence>
<evidence type="ECO:0000313" key="12">
    <source>
        <dbReference type="EMBL" id="MDG0864202.1"/>
    </source>
</evidence>
<dbReference type="InterPro" id="IPR043429">
    <property type="entry name" value="ArtM/GltK/GlnP/TcyL/YhdX-like"/>
</dbReference>
<gene>
    <name evidence="12" type="ORF">EXJ73_17210</name>
</gene>
<evidence type="ECO:0000256" key="3">
    <source>
        <dbReference type="ARBA" id="ARBA00022448"/>
    </source>
</evidence>
<dbReference type="NCBIfam" id="TIGR01726">
    <property type="entry name" value="HEQRo_perm_3TM"/>
    <property type="match status" value="1"/>
</dbReference>
<dbReference type="GO" id="GO:0022857">
    <property type="term" value="F:transmembrane transporter activity"/>
    <property type="evidence" value="ECO:0007669"/>
    <property type="project" value="InterPro"/>
</dbReference>
<evidence type="ECO:0000256" key="10">
    <source>
        <dbReference type="SAM" id="MobiDB-lite"/>
    </source>
</evidence>
<evidence type="ECO:0000256" key="7">
    <source>
        <dbReference type="ARBA" id="ARBA00022989"/>
    </source>
</evidence>
<comment type="caution">
    <text evidence="12">The sequence shown here is derived from an EMBL/GenBank/DDBJ whole genome shotgun (WGS) entry which is preliminary data.</text>
</comment>
<dbReference type="InterPro" id="IPR000515">
    <property type="entry name" value="MetI-like"/>
</dbReference>
<keyword evidence="7 9" id="KW-1133">Transmembrane helix</keyword>
<dbReference type="PANTHER" id="PTHR30614:SF0">
    <property type="entry name" value="L-CYSTINE TRANSPORT SYSTEM PERMEASE PROTEIN TCYL"/>
    <property type="match status" value="1"/>
</dbReference>
<evidence type="ECO:0000256" key="2">
    <source>
        <dbReference type="ARBA" id="ARBA00010072"/>
    </source>
</evidence>
<keyword evidence="13" id="KW-1185">Reference proteome</keyword>
<dbReference type="Proteomes" id="UP001152766">
    <property type="component" value="Unassembled WGS sequence"/>
</dbReference>